<evidence type="ECO:0000256" key="2">
    <source>
        <dbReference type="ARBA" id="ARBA00010139"/>
    </source>
</evidence>
<evidence type="ECO:0000256" key="5">
    <source>
        <dbReference type="ARBA" id="ARBA00022857"/>
    </source>
</evidence>
<dbReference type="Gene3D" id="3.50.50.60">
    <property type="entry name" value="FAD/NAD(P)-binding domain"/>
    <property type="match status" value="2"/>
</dbReference>
<keyword evidence="7" id="KW-0503">Monooxygenase</keyword>
<dbReference type="GO" id="GO:0004497">
    <property type="term" value="F:monooxygenase activity"/>
    <property type="evidence" value="ECO:0007669"/>
    <property type="project" value="UniProtKB-KW"/>
</dbReference>
<keyword evidence="5" id="KW-0521">NADP</keyword>
<evidence type="ECO:0000256" key="6">
    <source>
        <dbReference type="ARBA" id="ARBA00023002"/>
    </source>
</evidence>
<keyword evidence="9" id="KW-1185">Reference proteome</keyword>
<comment type="caution">
    <text evidence="8">The sequence shown here is derived from an EMBL/GenBank/DDBJ whole genome shotgun (WGS) entry which is preliminary data.</text>
</comment>
<comment type="similarity">
    <text evidence="2">Belongs to the FAD-binding monooxygenase family.</text>
</comment>
<dbReference type="PANTHER" id="PTHR42877:SF4">
    <property type="entry name" value="FAD_NAD(P)-BINDING DOMAIN-CONTAINING PROTEIN-RELATED"/>
    <property type="match status" value="1"/>
</dbReference>
<organism evidence="8 9">
    <name type="scientific">Streptomyces hainanensis</name>
    <dbReference type="NCBI Taxonomy" id="402648"/>
    <lineage>
        <taxon>Bacteria</taxon>
        <taxon>Bacillati</taxon>
        <taxon>Actinomycetota</taxon>
        <taxon>Actinomycetes</taxon>
        <taxon>Kitasatosporales</taxon>
        <taxon>Streptomycetaceae</taxon>
        <taxon>Streptomyces</taxon>
    </lineage>
</organism>
<dbReference type="SUPFAM" id="SSF51905">
    <property type="entry name" value="FAD/NAD(P)-binding domain"/>
    <property type="match status" value="2"/>
</dbReference>
<keyword evidence="3" id="KW-0285">Flavoprotein</keyword>
<dbReference type="FunFam" id="3.50.50.60:FF:000214">
    <property type="entry name" value="PROBABLE MONOOXYGENASE"/>
    <property type="match status" value="1"/>
</dbReference>
<sequence>MAIVGAGFGGLGAAVRLRRLGVTDFVVLERADAVGGTWRDNTYPGCACDIPSHLYSFSFAPNPYWSRSFSAQPEIRHYLEHLADNHGLRPHLRLNSEVTAARWDADALHWAVETASGPLTAEVLVAATGPLSEPNLPDVPGMDTFPGAVFHSARWDHGRSLRGLRVAVVGTGASAIQFVPRIQREVTELTVFQRTPPWVLPKADRAISAAERALHEWLPFTGAVRRRLAWGIRELQVGAFARYPERMRAVERLAALHLRRAVHDPELRRRLTPDYRLGCKRVLLSNDWYPALTRPHVRLVDAGLREVRGDVLVADDGRRATADVIVLGTGFRVTDQPVARRVTGALGTTLAHEWRDGMSGLRGTTAAGFPNLLTIIGPNTGLGNSSMILVIEAQLAYLADFVTRLAALAPPGGRAALTPRPEAVRAWGGLMGARLRNSVWNTGGCRSWYLDGQGRNTTVWPGSTTEFRRAAMGVPPGGSRGSVDLAEYEVLRREAVPHG</sequence>
<gene>
    <name evidence="8" type="ORF">E1283_11255</name>
</gene>
<reference evidence="8 9" key="1">
    <citation type="submission" date="2019-03" db="EMBL/GenBank/DDBJ databases">
        <title>Draft genome sequences of novel Actinobacteria.</title>
        <authorList>
            <person name="Sahin N."/>
            <person name="Ay H."/>
            <person name="Saygin H."/>
        </authorList>
    </citation>
    <scope>NUCLEOTIDE SEQUENCE [LARGE SCALE GENOMIC DNA]</scope>
    <source>
        <strain evidence="8 9">DSM 41900</strain>
    </source>
</reference>
<keyword evidence="4" id="KW-0274">FAD</keyword>
<dbReference type="Proteomes" id="UP000295345">
    <property type="component" value="Unassembled WGS sequence"/>
</dbReference>
<accession>A0A4R4TE36</accession>
<dbReference type="InterPro" id="IPR051209">
    <property type="entry name" value="FAD-bind_Monooxygenase_sf"/>
</dbReference>
<evidence type="ECO:0000313" key="9">
    <source>
        <dbReference type="Proteomes" id="UP000295345"/>
    </source>
</evidence>
<evidence type="ECO:0000313" key="8">
    <source>
        <dbReference type="EMBL" id="TDC75858.1"/>
    </source>
</evidence>
<protein>
    <submittedName>
        <fullName evidence="8">NAD(P)/FAD-dependent oxidoreductase</fullName>
    </submittedName>
</protein>
<keyword evidence="6" id="KW-0560">Oxidoreductase</keyword>
<dbReference type="RefSeq" id="WP_132817825.1">
    <property type="nucleotide sequence ID" value="NZ_SMKI01000092.1"/>
</dbReference>
<name>A0A4R4TE36_9ACTN</name>
<dbReference type="PANTHER" id="PTHR42877">
    <property type="entry name" value="L-ORNITHINE N(5)-MONOOXYGENASE-RELATED"/>
    <property type="match status" value="1"/>
</dbReference>
<evidence type="ECO:0000256" key="4">
    <source>
        <dbReference type="ARBA" id="ARBA00022827"/>
    </source>
</evidence>
<evidence type="ECO:0000256" key="3">
    <source>
        <dbReference type="ARBA" id="ARBA00022630"/>
    </source>
</evidence>
<proteinExistence type="inferred from homology"/>
<dbReference type="Pfam" id="PF13738">
    <property type="entry name" value="Pyr_redox_3"/>
    <property type="match status" value="1"/>
</dbReference>
<dbReference type="EMBL" id="SMKI01000092">
    <property type="protein sequence ID" value="TDC75858.1"/>
    <property type="molecule type" value="Genomic_DNA"/>
</dbReference>
<comment type="cofactor">
    <cofactor evidence="1">
        <name>FAD</name>
        <dbReference type="ChEBI" id="CHEBI:57692"/>
    </cofactor>
</comment>
<evidence type="ECO:0000256" key="7">
    <source>
        <dbReference type="ARBA" id="ARBA00023033"/>
    </source>
</evidence>
<dbReference type="OrthoDB" id="5168853at2"/>
<evidence type="ECO:0000256" key="1">
    <source>
        <dbReference type="ARBA" id="ARBA00001974"/>
    </source>
</evidence>
<dbReference type="AlphaFoldDB" id="A0A4R4TE36"/>
<dbReference type="InterPro" id="IPR036188">
    <property type="entry name" value="FAD/NAD-bd_sf"/>
</dbReference>